<evidence type="ECO:0000313" key="1">
    <source>
        <dbReference type="EMBL" id="MFH4981358.1"/>
    </source>
</evidence>
<comment type="caution">
    <text evidence="1">The sequence shown here is derived from an EMBL/GenBank/DDBJ whole genome shotgun (WGS) entry which is preliminary data.</text>
</comment>
<dbReference type="Proteomes" id="UP001608902">
    <property type="component" value="Unassembled WGS sequence"/>
</dbReference>
<proteinExistence type="predicted"/>
<name>A0ABD6EWC4_9BILA</name>
<organism evidence="1 2">
    <name type="scientific">Gnathostoma spinigerum</name>
    <dbReference type="NCBI Taxonomy" id="75299"/>
    <lineage>
        <taxon>Eukaryota</taxon>
        <taxon>Metazoa</taxon>
        <taxon>Ecdysozoa</taxon>
        <taxon>Nematoda</taxon>
        <taxon>Chromadorea</taxon>
        <taxon>Rhabditida</taxon>
        <taxon>Spirurina</taxon>
        <taxon>Gnathostomatomorpha</taxon>
        <taxon>Gnathostomatoidea</taxon>
        <taxon>Gnathostomatidae</taxon>
        <taxon>Gnathostoma</taxon>
    </lineage>
</organism>
<gene>
    <name evidence="1" type="ORF">AB6A40_008067</name>
</gene>
<accession>A0ABD6EWC4</accession>
<dbReference type="AlphaFoldDB" id="A0ABD6EWC4"/>
<dbReference type="EMBL" id="JBGFUD010007050">
    <property type="protein sequence ID" value="MFH4981358.1"/>
    <property type="molecule type" value="Genomic_DNA"/>
</dbReference>
<keyword evidence="2" id="KW-1185">Reference proteome</keyword>
<evidence type="ECO:0000313" key="2">
    <source>
        <dbReference type="Proteomes" id="UP001608902"/>
    </source>
</evidence>
<protein>
    <submittedName>
        <fullName evidence="1">Uncharacterized protein</fullName>
    </submittedName>
</protein>
<sequence length="143" mass="15755">MLSVQTKPFFFLKTIMRTTDSATPDQADETVTDSTETSIIPSTSNVILVQPSTSKSMLAQKSSDLALNKDRDCSVQQIILLPVPNERGRTLSRAQCRGADVLLSVTSSSPHRISMIRLPNSYTVPPPIYSVLLTSCELVYMYV</sequence>
<reference evidence="1 2" key="1">
    <citation type="submission" date="2024-08" db="EMBL/GenBank/DDBJ databases">
        <title>Gnathostoma spinigerum genome.</title>
        <authorList>
            <person name="Gonzalez-Bertolin B."/>
            <person name="Monzon S."/>
            <person name="Zaballos A."/>
            <person name="Jimenez P."/>
            <person name="Dekumyoy P."/>
            <person name="Varona S."/>
            <person name="Cuesta I."/>
            <person name="Sumanam S."/>
            <person name="Adisakwattana P."/>
            <person name="Gasser R.B."/>
            <person name="Hernandez-Gonzalez A."/>
            <person name="Young N.D."/>
            <person name="Perteguer M.J."/>
        </authorList>
    </citation>
    <scope>NUCLEOTIDE SEQUENCE [LARGE SCALE GENOMIC DNA]</scope>
    <source>
        <strain evidence="1">AL3</strain>
        <tissue evidence="1">Liver</tissue>
    </source>
</reference>